<dbReference type="Gene3D" id="1.25.40.10">
    <property type="entry name" value="Tetratricopeptide repeat domain"/>
    <property type="match status" value="1"/>
</dbReference>
<protein>
    <recommendedName>
        <fullName evidence="6">PASTA domain-containing protein</fullName>
    </recommendedName>
</protein>
<evidence type="ECO:0000259" key="6">
    <source>
        <dbReference type="PROSITE" id="PS51178"/>
    </source>
</evidence>
<dbReference type="Pfam" id="PF13365">
    <property type="entry name" value="Trypsin_2"/>
    <property type="match status" value="1"/>
</dbReference>
<dbReference type="InterPro" id="IPR009003">
    <property type="entry name" value="Peptidase_S1_PA"/>
</dbReference>
<dbReference type="InterPro" id="IPR051201">
    <property type="entry name" value="Chloro_Bact_Ser_Proteases"/>
</dbReference>
<dbReference type="Proteomes" id="UP000282892">
    <property type="component" value="Chromosome"/>
</dbReference>
<evidence type="ECO:0000256" key="3">
    <source>
        <dbReference type="ARBA" id="ARBA00022825"/>
    </source>
</evidence>
<keyword evidence="4" id="KW-0472">Membrane</keyword>
<keyword evidence="8" id="KW-1185">Reference proteome</keyword>
<dbReference type="SMART" id="SM00740">
    <property type="entry name" value="PASTA"/>
    <property type="match status" value="1"/>
</dbReference>
<dbReference type="Pfam" id="PF03793">
    <property type="entry name" value="PASTA"/>
    <property type="match status" value="1"/>
</dbReference>
<dbReference type="Gene3D" id="2.40.10.120">
    <property type="match status" value="1"/>
</dbReference>
<feature type="chain" id="PRO_5018745466" description="PASTA domain-containing protein" evidence="5">
    <location>
        <begin position="29"/>
        <end position="802"/>
    </location>
</feature>
<evidence type="ECO:0000256" key="5">
    <source>
        <dbReference type="SAM" id="SignalP"/>
    </source>
</evidence>
<proteinExistence type="predicted"/>
<dbReference type="STRING" id="1193713.GCA_001636315_05081"/>
<reference evidence="7 8" key="1">
    <citation type="submission" date="2017-07" db="EMBL/GenBank/DDBJ databases">
        <title>The complete genome sequence of Bacillus mesonae strain H20-5, an efficient strain improving plant abiotic stress resistance.</title>
        <authorList>
            <person name="Kim S.Y."/>
            <person name="Song H."/>
            <person name="Sang M.K."/>
            <person name="Weon H.-Y."/>
            <person name="Song J."/>
        </authorList>
    </citation>
    <scope>NUCLEOTIDE SEQUENCE [LARGE SCALE GENOMIC DNA]</scope>
    <source>
        <strain evidence="7 8">H20-5</strain>
    </source>
</reference>
<dbReference type="OrthoDB" id="189537at2"/>
<dbReference type="GO" id="GO:0004252">
    <property type="term" value="F:serine-type endopeptidase activity"/>
    <property type="evidence" value="ECO:0007669"/>
    <property type="project" value="InterPro"/>
</dbReference>
<keyword evidence="1" id="KW-0645">Protease</keyword>
<feature type="transmembrane region" description="Helical" evidence="4">
    <location>
        <begin position="343"/>
        <end position="367"/>
    </location>
</feature>
<dbReference type="AlphaFoldDB" id="A0A3Q9QWX4"/>
<dbReference type="SUPFAM" id="SSF50494">
    <property type="entry name" value="Trypsin-like serine proteases"/>
    <property type="match status" value="1"/>
</dbReference>
<keyword evidence="4" id="KW-0812">Transmembrane</keyword>
<gene>
    <name evidence="7" type="ORF">CHR53_13220</name>
</gene>
<feature type="domain" description="PASTA" evidence="6">
    <location>
        <begin position="394"/>
        <end position="461"/>
    </location>
</feature>
<dbReference type="CDD" id="cd06577">
    <property type="entry name" value="PASTA_pknB"/>
    <property type="match status" value="1"/>
</dbReference>
<evidence type="ECO:0000256" key="1">
    <source>
        <dbReference type="ARBA" id="ARBA00022670"/>
    </source>
</evidence>
<dbReference type="PRINTS" id="PR00834">
    <property type="entry name" value="PROTEASES2C"/>
</dbReference>
<dbReference type="GO" id="GO:0006508">
    <property type="term" value="P:proteolysis"/>
    <property type="evidence" value="ECO:0007669"/>
    <property type="project" value="UniProtKB-KW"/>
</dbReference>
<evidence type="ECO:0000313" key="8">
    <source>
        <dbReference type="Proteomes" id="UP000282892"/>
    </source>
</evidence>
<evidence type="ECO:0000256" key="2">
    <source>
        <dbReference type="ARBA" id="ARBA00022801"/>
    </source>
</evidence>
<feature type="signal peptide" evidence="5">
    <location>
        <begin position="1"/>
        <end position="28"/>
    </location>
</feature>
<dbReference type="EMBL" id="CP022572">
    <property type="protein sequence ID" value="AZU62164.1"/>
    <property type="molecule type" value="Genomic_DNA"/>
</dbReference>
<dbReference type="PANTHER" id="PTHR43343">
    <property type="entry name" value="PEPTIDASE S12"/>
    <property type="match status" value="1"/>
</dbReference>
<dbReference type="InterPro" id="IPR001940">
    <property type="entry name" value="Peptidase_S1C"/>
</dbReference>
<evidence type="ECO:0000256" key="4">
    <source>
        <dbReference type="SAM" id="Phobius"/>
    </source>
</evidence>
<dbReference type="KEGG" id="nmk:CHR53_13220"/>
<dbReference type="SUPFAM" id="SSF48452">
    <property type="entry name" value="TPR-like"/>
    <property type="match status" value="1"/>
</dbReference>
<sequence>MKKLRCLPSFTVIFLLFMSVLLPVSSFAKSTDEMQESTVLITCGDLKGSYGMGTGFVIGHSDHVVTNHHVVACAEQGGPVNIVLDINNIIPADVIWSSSIKDLAVLKPEKRLNRPAVTFTRSKDVKVADRVYVMGFPGAAIDQRLIDPSTITTVKVSQGIISAKVKSKDGVDLYQTDAPINPGNSGGPLFTENGSVIGINSAASLVAGVVLGEDGKGKTERIRLGDNIGWSIQADELLEELDRLGIKYKTEGRQVKKESTDGTPILFYSAMIGLGVLAVSLAALALFLTIRKKGRAAVNVEHLPIKVSLSKENPDWHQEDVETVTSEPTILPKPAPIKKKDTWIVVLAILSGLTISIFLLLGFLYVIGSLASSDGNAKPVNVVNNDQKNKPIGQSVQVTVPLLYDLTEEEAKIALEKAGLKLGKVVPQKDLLSKKEHVIKQSVDYESKIAKNTAVDIIISSGVALPVDANTLQQQGITIINQYWDQADDLFKQRKWEAALELYIQARDMANILGNSEKNDMNLIAKTRYAEVRIADSMAMVKIELGHPYHALQDMEDSMKILTELKDKNQLTNDKELGTAYGNLAWCQLLNHMPDDALKSLQLAEEYHPKSPLLEITLAHIKLVTNHFGEAFVLYRENKDLNQSGVKLSNVIADDFSKLKKAGFPDDKMIIIHDVVLGKGKGAGIDFEEIKRTIYFQTYAELAGDLEGYMSTFHLDKGSAQYKALYNNYKKLFTTYTFKEAKVEDMDITQESDDEAAVEVTKSFEYTDRTKEYEEDVTYQFTLNKTNGPLPWQITKFEVKKN</sequence>
<dbReference type="Gene3D" id="3.30.10.20">
    <property type="match status" value="1"/>
</dbReference>
<keyword evidence="5" id="KW-0732">Signal</keyword>
<dbReference type="PROSITE" id="PS51178">
    <property type="entry name" value="PASTA"/>
    <property type="match status" value="1"/>
</dbReference>
<dbReference type="RefSeq" id="WP_127486870.1">
    <property type="nucleotide sequence ID" value="NZ_CP022572.1"/>
</dbReference>
<keyword evidence="2" id="KW-0378">Hydrolase</keyword>
<organism evidence="7 8">
    <name type="scientific">Neobacillus mesonae</name>
    <dbReference type="NCBI Taxonomy" id="1193713"/>
    <lineage>
        <taxon>Bacteria</taxon>
        <taxon>Bacillati</taxon>
        <taxon>Bacillota</taxon>
        <taxon>Bacilli</taxon>
        <taxon>Bacillales</taxon>
        <taxon>Bacillaceae</taxon>
        <taxon>Neobacillus</taxon>
    </lineage>
</organism>
<evidence type="ECO:0000313" key="7">
    <source>
        <dbReference type="EMBL" id="AZU62164.1"/>
    </source>
</evidence>
<name>A0A3Q9QWX4_9BACI</name>
<dbReference type="InterPro" id="IPR005543">
    <property type="entry name" value="PASTA_dom"/>
</dbReference>
<keyword evidence="3" id="KW-0720">Serine protease</keyword>
<accession>A0A3Q9QWX4</accession>
<dbReference type="PANTHER" id="PTHR43343:SF3">
    <property type="entry name" value="PROTEASE DO-LIKE 8, CHLOROPLASTIC"/>
    <property type="match status" value="1"/>
</dbReference>
<keyword evidence="4" id="KW-1133">Transmembrane helix</keyword>
<feature type="transmembrane region" description="Helical" evidence="4">
    <location>
        <begin position="265"/>
        <end position="288"/>
    </location>
</feature>
<dbReference type="InterPro" id="IPR011990">
    <property type="entry name" value="TPR-like_helical_dom_sf"/>
</dbReference>